<sequence length="222" mass="24396">MTHIRTSLAIILMVAVAASFGAAAEPLPGGPSGHPVRALPGIPPVATVPLASEALYDLALVNMYAEFDPAAYEAAIIADAWLVTTASDPVVMRCHGNFKQMTITSSQRDLAFRYVPPYFWFYNIEPGETRITFTYRVRHDGFSTPGAVIAPNRLALDRLAFWYPRNIASDPHQVILNLVTDPGYPVYANASLTRDIPNNRRRLRTFVLRTPSAGGLELRSTP</sequence>
<feature type="signal peptide" evidence="1">
    <location>
        <begin position="1"/>
        <end position="24"/>
    </location>
</feature>
<dbReference type="EMBL" id="QOQW01000008">
    <property type="protein sequence ID" value="RCK80107.1"/>
    <property type="molecule type" value="Genomic_DNA"/>
</dbReference>
<keyword evidence="1" id="KW-0732">Signal</keyword>
<accession>A0A367ZQJ0</accession>
<evidence type="ECO:0000313" key="2">
    <source>
        <dbReference type="EMBL" id="RCK80107.1"/>
    </source>
</evidence>
<gene>
    <name evidence="2" type="ORF">OZSIB_3611</name>
</gene>
<evidence type="ECO:0000256" key="1">
    <source>
        <dbReference type="SAM" id="SignalP"/>
    </source>
</evidence>
<organism evidence="2 3">
    <name type="scientific">Candidatus Ozemobacter sibiricus</name>
    <dbReference type="NCBI Taxonomy" id="2268124"/>
    <lineage>
        <taxon>Bacteria</taxon>
        <taxon>Candidatus Ozemobacteria</taxon>
        <taxon>Candidatus Ozemobacterales</taxon>
        <taxon>Candidatus Ozemobacteraceae</taxon>
        <taxon>Candidatus Ozemobacter</taxon>
    </lineage>
</organism>
<reference evidence="2 3" key="1">
    <citation type="submission" date="2018-05" db="EMBL/GenBank/DDBJ databases">
        <title>A metagenomic window into the 2 km-deep terrestrial subsurface aquifer revealed taxonomically and functionally diverse microbial community comprising novel uncultured bacterial lineages.</title>
        <authorList>
            <person name="Kadnikov V.V."/>
            <person name="Mardanov A.V."/>
            <person name="Beletsky A.V."/>
            <person name="Banks D."/>
            <person name="Pimenov N.V."/>
            <person name="Frank Y.A."/>
            <person name="Karnachuk O.V."/>
            <person name="Ravin N.V."/>
        </authorList>
    </citation>
    <scope>NUCLEOTIDE SEQUENCE [LARGE SCALE GENOMIC DNA]</scope>
    <source>
        <strain evidence="2">BY5</strain>
    </source>
</reference>
<comment type="caution">
    <text evidence="2">The sequence shown here is derived from an EMBL/GenBank/DDBJ whole genome shotgun (WGS) entry which is preliminary data.</text>
</comment>
<feature type="chain" id="PRO_5016875491" evidence="1">
    <location>
        <begin position="25"/>
        <end position="222"/>
    </location>
</feature>
<protein>
    <submittedName>
        <fullName evidence="2">Uncharacterized protein</fullName>
    </submittedName>
</protein>
<dbReference type="Proteomes" id="UP000252355">
    <property type="component" value="Unassembled WGS sequence"/>
</dbReference>
<proteinExistence type="predicted"/>
<evidence type="ECO:0000313" key="3">
    <source>
        <dbReference type="Proteomes" id="UP000252355"/>
    </source>
</evidence>
<dbReference type="AlphaFoldDB" id="A0A367ZQJ0"/>
<name>A0A367ZQJ0_9BACT</name>